<name>A0A2S7IT74_9BACT</name>
<evidence type="ECO:0000313" key="3">
    <source>
        <dbReference type="EMBL" id="PQA60790.1"/>
    </source>
</evidence>
<dbReference type="OrthoDB" id="9814412at2"/>
<protein>
    <submittedName>
        <fullName evidence="3">GWxTD domain-containing protein</fullName>
    </submittedName>
</protein>
<keyword evidence="1" id="KW-0732">Signal</keyword>
<accession>A0A2S7IT74</accession>
<dbReference type="RefSeq" id="WP_104713447.1">
    <property type="nucleotide sequence ID" value="NZ_PTRA01000001.1"/>
</dbReference>
<evidence type="ECO:0000256" key="1">
    <source>
        <dbReference type="SAM" id="SignalP"/>
    </source>
</evidence>
<gene>
    <name evidence="3" type="ORF">C5O19_14600</name>
</gene>
<evidence type="ECO:0000259" key="2">
    <source>
        <dbReference type="Pfam" id="PF20094"/>
    </source>
</evidence>
<reference evidence="4" key="1">
    <citation type="submission" date="2018-02" db="EMBL/GenBank/DDBJ databases">
        <title>Genome sequencing of Solimonas sp. HR-BB.</title>
        <authorList>
            <person name="Lee Y."/>
            <person name="Jeon C.O."/>
        </authorList>
    </citation>
    <scope>NUCLEOTIDE SEQUENCE [LARGE SCALE GENOMIC DNA]</scope>
    <source>
        <strain evidence="4">HR-U</strain>
    </source>
</reference>
<feature type="chain" id="PRO_5015704636" evidence="1">
    <location>
        <begin position="25"/>
        <end position="424"/>
    </location>
</feature>
<feature type="signal peptide" evidence="1">
    <location>
        <begin position="1"/>
        <end position="24"/>
    </location>
</feature>
<dbReference type="PROSITE" id="PS51257">
    <property type="entry name" value="PROKAR_LIPOPROTEIN"/>
    <property type="match status" value="1"/>
</dbReference>
<dbReference type="AlphaFoldDB" id="A0A2S7IT74"/>
<dbReference type="Proteomes" id="UP000239590">
    <property type="component" value="Unassembled WGS sequence"/>
</dbReference>
<organism evidence="3 4">
    <name type="scientific">Siphonobacter curvatus</name>
    <dbReference type="NCBI Taxonomy" id="2094562"/>
    <lineage>
        <taxon>Bacteria</taxon>
        <taxon>Pseudomonadati</taxon>
        <taxon>Bacteroidota</taxon>
        <taxon>Cytophagia</taxon>
        <taxon>Cytophagales</taxon>
        <taxon>Cytophagaceae</taxon>
        <taxon>Siphonobacter</taxon>
    </lineage>
</organism>
<evidence type="ECO:0000313" key="4">
    <source>
        <dbReference type="Proteomes" id="UP000239590"/>
    </source>
</evidence>
<dbReference type="InterPro" id="IPR030959">
    <property type="entry name" value="GWxTD_dom"/>
</dbReference>
<proteinExistence type="predicted"/>
<keyword evidence="4" id="KW-1185">Reference proteome</keyword>
<dbReference type="EMBL" id="PTRA01000001">
    <property type="protein sequence ID" value="PQA60790.1"/>
    <property type="molecule type" value="Genomic_DNA"/>
</dbReference>
<feature type="domain" description="GWxTD" evidence="2">
    <location>
        <begin position="247"/>
        <end position="420"/>
    </location>
</feature>
<sequence length="424" mass="49038">MKYLIYLGVSLGLLAGCTSSKVNTANRTATPATSPTNRSTDAFLFSVRSRFLDNGSQIRTYVRLQPDRNLSSADFAQEFRIRYWMLPDYGSRQQLLSTQLLKLSEGENFIRKVTPGGTVFTVWFDVPKPDKQVYTGVVMSEITDAKGGMTTHDTFVRFQSGKVGDYYAVFDGTGKIPLLENFAHQGDTVQLMALQRPDTTFRFFHYGFEFDAALPPMATLRPQPKQLYVDSTSQITTHRPFTIHHEGLHYFVRDTTESFGIGLMGVADRFPRYTYPQQLARPLVYMSTNQEINDLRNGGEPKRSLDRYWLSMSNGNQQTAKRTISSFYRRVERANDLFTSYKEGWKTDRGMVYIIMGPPTRVNRSKDREVWVYTKRNSQFSEINFTFNKRNNQFVDDHYELSRFVEFQPIWYPAVEAWRNGEIE</sequence>
<dbReference type="Pfam" id="PF20094">
    <property type="entry name" value="GWxTD_dom"/>
    <property type="match status" value="1"/>
</dbReference>
<comment type="caution">
    <text evidence="3">The sequence shown here is derived from an EMBL/GenBank/DDBJ whole genome shotgun (WGS) entry which is preliminary data.</text>
</comment>
<dbReference type="NCBIfam" id="TIGR04514">
    <property type="entry name" value="GWxTD_dom"/>
    <property type="match status" value="1"/>
</dbReference>